<dbReference type="SUPFAM" id="SSF57701">
    <property type="entry name" value="Zn2/Cys6 DNA-binding domain"/>
    <property type="match status" value="1"/>
</dbReference>
<evidence type="ECO:0000313" key="11">
    <source>
        <dbReference type="Proteomes" id="UP000813385"/>
    </source>
</evidence>
<keyword evidence="5" id="KW-0804">Transcription</keyword>
<keyword evidence="8" id="KW-0472">Membrane</keyword>
<evidence type="ECO:0000256" key="1">
    <source>
        <dbReference type="ARBA" id="ARBA00004123"/>
    </source>
</evidence>
<keyword evidence="4" id="KW-0238">DNA-binding</keyword>
<sequence length="679" mass="76007">MAHKQACDVCHKRKIQCDSTDQKTPCNWCEHHGLACTFDRVRGRRKKREKARGPDPATRHGLSERLQRLEETIAHTLQQRTALAAASGTSATSGSASPPPSITSVEKQPDTPATSSHSPFSSIKVAPEPFNRPFNVPSPLGGDTTSVAFGQIHFGGCHFGKISHHNGMPMLSEEGRQWISSRTGENVSFERFRPIATQNAWMDMSSSPSNLGDLPDRAITEMALDGYLSAACRLIFPVVDPVLFRETIAEAYEEDDGRVPMSRLTARCCVLSFLSIAFLFRTNSIPLPEMDSDRFAMRAHWYLPDIMEDNSVVGLQAMFMLNLYQASTGRLQAAAMLHAIACRSVFMLGGHAYRPIKPYTADIGHRERESRQLRLLFWLCYIFDKDISLRMNQPPLMSEEYCDMTLPEGYVNSYLFLPDMDPSLATRLDFDKNPFPLFPGELRLSQFKAKTTRLLYSAQAVNKTEAELFQNIRELDDELERWRLSIIPEYRPSLSISEMAEETIAQTRPGAMKGMRRIVLHLEYHHLMTTIHRASGRCSMAAAQANKENPGPTGGVSSSIELTIEASRSTLVFLKTATRSLEAAAFWAMVFYPTAAIMAIFLNVLDYPLAPTVESDLKLLASAATTIRAMPIPRLTRRELAHLDMMDDFVAELVRLGNRATQMELLRKQKECGSGCLGR</sequence>
<evidence type="ECO:0000313" key="10">
    <source>
        <dbReference type="EMBL" id="KAH7367947.1"/>
    </source>
</evidence>
<comment type="caution">
    <text evidence="10">The sequence shown here is derived from an EMBL/GenBank/DDBJ whole genome shotgun (WGS) entry which is preliminary data.</text>
</comment>
<keyword evidence="8" id="KW-1133">Transmembrane helix</keyword>
<evidence type="ECO:0000256" key="4">
    <source>
        <dbReference type="ARBA" id="ARBA00023125"/>
    </source>
</evidence>
<keyword evidence="2" id="KW-0479">Metal-binding</keyword>
<evidence type="ECO:0000256" key="8">
    <source>
        <dbReference type="SAM" id="Phobius"/>
    </source>
</evidence>
<dbReference type="InterPro" id="IPR050987">
    <property type="entry name" value="AtrR-like"/>
</dbReference>
<dbReference type="GO" id="GO:0000981">
    <property type="term" value="F:DNA-binding transcription factor activity, RNA polymerase II-specific"/>
    <property type="evidence" value="ECO:0007669"/>
    <property type="project" value="InterPro"/>
</dbReference>
<evidence type="ECO:0000256" key="3">
    <source>
        <dbReference type="ARBA" id="ARBA00023015"/>
    </source>
</evidence>
<dbReference type="OrthoDB" id="4116913at2759"/>
<comment type="subcellular location">
    <subcellularLocation>
        <location evidence="1">Nucleus</location>
    </subcellularLocation>
</comment>
<evidence type="ECO:0000256" key="7">
    <source>
        <dbReference type="SAM" id="MobiDB-lite"/>
    </source>
</evidence>
<dbReference type="GO" id="GO:0006351">
    <property type="term" value="P:DNA-templated transcription"/>
    <property type="evidence" value="ECO:0007669"/>
    <property type="project" value="InterPro"/>
</dbReference>
<feature type="compositionally biased region" description="Low complexity" evidence="7">
    <location>
        <begin position="83"/>
        <end position="96"/>
    </location>
</feature>
<dbReference type="PROSITE" id="PS00463">
    <property type="entry name" value="ZN2_CY6_FUNGAL_1"/>
    <property type="match status" value="1"/>
</dbReference>
<feature type="domain" description="Zn(2)-C6 fungal-type" evidence="9">
    <location>
        <begin position="6"/>
        <end position="38"/>
    </location>
</feature>
<dbReference type="PROSITE" id="PS50048">
    <property type="entry name" value="ZN2_CY6_FUNGAL_2"/>
    <property type="match status" value="1"/>
</dbReference>
<keyword evidence="8" id="KW-0812">Transmembrane</keyword>
<keyword evidence="3" id="KW-0805">Transcription regulation</keyword>
<dbReference type="PANTHER" id="PTHR46910:SF37">
    <property type="entry name" value="ZN(II)2CYS6 TRANSCRIPTION FACTOR (EUROFUNG)"/>
    <property type="match status" value="1"/>
</dbReference>
<dbReference type="CDD" id="cd12148">
    <property type="entry name" value="fungal_TF_MHR"/>
    <property type="match status" value="1"/>
</dbReference>
<keyword evidence="6" id="KW-0539">Nucleus</keyword>
<accession>A0A8K0X5K8</accession>
<feature type="region of interest" description="Disordered" evidence="7">
    <location>
        <begin position="83"/>
        <end position="126"/>
    </location>
</feature>
<name>A0A8K0X5K8_9PEZI</name>
<dbReference type="Pfam" id="PF00172">
    <property type="entry name" value="Zn_clus"/>
    <property type="match status" value="1"/>
</dbReference>
<evidence type="ECO:0000256" key="6">
    <source>
        <dbReference type="ARBA" id="ARBA00023242"/>
    </source>
</evidence>
<dbReference type="InterPro" id="IPR007219">
    <property type="entry name" value="XnlR_reg_dom"/>
</dbReference>
<gene>
    <name evidence="10" type="ORF">B0T11DRAFT_276189</name>
</gene>
<dbReference type="AlphaFoldDB" id="A0A8K0X5K8"/>
<evidence type="ECO:0000259" key="9">
    <source>
        <dbReference type="PROSITE" id="PS50048"/>
    </source>
</evidence>
<dbReference type="InterPro" id="IPR036864">
    <property type="entry name" value="Zn2-C6_fun-type_DNA-bd_sf"/>
</dbReference>
<dbReference type="Gene3D" id="4.10.240.10">
    <property type="entry name" value="Zn(2)-C6 fungal-type DNA-binding domain"/>
    <property type="match status" value="1"/>
</dbReference>
<dbReference type="GO" id="GO:0008270">
    <property type="term" value="F:zinc ion binding"/>
    <property type="evidence" value="ECO:0007669"/>
    <property type="project" value="InterPro"/>
</dbReference>
<dbReference type="InterPro" id="IPR001138">
    <property type="entry name" value="Zn2Cys6_DnaBD"/>
</dbReference>
<dbReference type="Pfam" id="PF04082">
    <property type="entry name" value="Fungal_trans"/>
    <property type="match status" value="1"/>
</dbReference>
<reference evidence="10" key="1">
    <citation type="journal article" date="2021" name="Nat. Commun.">
        <title>Genetic determinants of endophytism in the Arabidopsis root mycobiome.</title>
        <authorList>
            <person name="Mesny F."/>
            <person name="Miyauchi S."/>
            <person name="Thiergart T."/>
            <person name="Pickel B."/>
            <person name="Atanasova L."/>
            <person name="Karlsson M."/>
            <person name="Huettel B."/>
            <person name="Barry K.W."/>
            <person name="Haridas S."/>
            <person name="Chen C."/>
            <person name="Bauer D."/>
            <person name="Andreopoulos W."/>
            <person name="Pangilinan J."/>
            <person name="LaButti K."/>
            <person name="Riley R."/>
            <person name="Lipzen A."/>
            <person name="Clum A."/>
            <person name="Drula E."/>
            <person name="Henrissat B."/>
            <person name="Kohler A."/>
            <person name="Grigoriev I.V."/>
            <person name="Martin F.M."/>
            <person name="Hacquard S."/>
        </authorList>
    </citation>
    <scope>NUCLEOTIDE SEQUENCE</scope>
    <source>
        <strain evidence="10">MPI-CAGE-AT-0016</strain>
    </source>
</reference>
<evidence type="ECO:0000256" key="2">
    <source>
        <dbReference type="ARBA" id="ARBA00022723"/>
    </source>
</evidence>
<dbReference type="Proteomes" id="UP000813385">
    <property type="component" value="Unassembled WGS sequence"/>
</dbReference>
<proteinExistence type="predicted"/>
<feature type="compositionally biased region" description="Basic and acidic residues" evidence="7">
    <location>
        <begin position="51"/>
        <end position="64"/>
    </location>
</feature>
<feature type="compositionally biased region" description="Polar residues" evidence="7">
    <location>
        <begin position="102"/>
        <end position="121"/>
    </location>
</feature>
<protein>
    <recommendedName>
        <fullName evidence="9">Zn(2)-C6 fungal-type domain-containing protein</fullName>
    </recommendedName>
</protein>
<dbReference type="GO" id="GO:0003677">
    <property type="term" value="F:DNA binding"/>
    <property type="evidence" value="ECO:0007669"/>
    <property type="project" value="UniProtKB-KW"/>
</dbReference>
<dbReference type="GO" id="GO:0005634">
    <property type="term" value="C:nucleus"/>
    <property type="evidence" value="ECO:0007669"/>
    <property type="project" value="UniProtKB-SubCell"/>
</dbReference>
<keyword evidence="11" id="KW-1185">Reference proteome</keyword>
<dbReference type="CDD" id="cd00067">
    <property type="entry name" value="GAL4"/>
    <property type="match status" value="1"/>
</dbReference>
<dbReference type="SMART" id="SM00066">
    <property type="entry name" value="GAL4"/>
    <property type="match status" value="1"/>
</dbReference>
<evidence type="ECO:0000256" key="5">
    <source>
        <dbReference type="ARBA" id="ARBA00023163"/>
    </source>
</evidence>
<dbReference type="EMBL" id="JAGPXD010000002">
    <property type="protein sequence ID" value="KAH7367947.1"/>
    <property type="molecule type" value="Genomic_DNA"/>
</dbReference>
<dbReference type="SMART" id="SM00906">
    <property type="entry name" value="Fungal_trans"/>
    <property type="match status" value="1"/>
</dbReference>
<dbReference type="PANTHER" id="PTHR46910">
    <property type="entry name" value="TRANSCRIPTION FACTOR PDR1"/>
    <property type="match status" value="1"/>
</dbReference>
<feature type="transmembrane region" description="Helical" evidence="8">
    <location>
        <begin position="584"/>
        <end position="605"/>
    </location>
</feature>
<organism evidence="10 11">
    <name type="scientific">Plectosphaerella cucumerina</name>
    <dbReference type="NCBI Taxonomy" id="40658"/>
    <lineage>
        <taxon>Eukaryota</taxon>
        <taxon>Fungi</taxon>
        <taxon>Dikarya</taxon>
        <taxon>Ascomycota</taxon>
        <taxon>Pezizomycotina</taxon>
        <taxon>Sordariomycetes</taxon>
        <taxon>Hypocreomycetidae</taxon>
        <taxon>Glomerellales</taxon>
        <taxon>Plectosphaerellaceae</taxon>
        <taxon>Plectosphaerella</taxon>
    </lineage>
</organism>
<feature type="region of interest" description="Disordered" evidence="7">
    <location>
        <begin position="42"/>
        <end position="64"/>
    </location>
</feature>